<dbReference type="GO" id="GO:0006310">
    <property type="term" value="P:DNA recombination"/>
    <property type="evidence" value="ECO:0007669"/>
    <property type="project" value="UniProtKB-KW"/>
</dbReference>
<evidence type="ECO:0000313" key="6">
    <source>
        <dbReference type="EMBL" id="KAK9050213.1"/>
    </source>
</evidence>
<dbReference type="GO" id="GO:0000723">
    <property type="term" value="P:telomere maintenance"/>
    <property type="evidence" value="ECO:0007669"/>
    <property type="project" value="InterPro"/>
</dbReference>
<evidence type="ECO:0000259" key="4">
    <source>
        <dbReference type="Pfam" id="PF14214"/>
    </source>
</evidence>
<dbReference type="InterPro" id="IPR049163">
    <property type="entry name" value="Pif1-like_2B_dom"/>
</dbReference>
<evidence type="ECO:0000256" key="2">
    <source>
        <dbReference type="SAM" id="MobiDB-lite"/>
    </source>
</evidence>
<name>A0AAP0CB43_9ASTR</name>
<keyword evidence="1" id="KW-0234">DNA repair</keyword>
<feature type="domain" description="Helitron helicase-like" evidence="4">
    <location>
        <begin position="669"/>
        <end position="849"/>
    </location>
</feature>
<comment type="caution">
    <text evidence="6">The sequence shown here is derived from an EMBL/GenBank/DDBJ whole genome shotgun (WGS) entry which is preliminary data.</text>
</comment>
<feature type="domain" description="DNA helicase Pif1-like DEAD-box helicase" evidence="3">
    <location>
        <begin position="1310"/>
        <end position="1529"/>
    </location>
</feature>
<evidence type="ECO:0000259" key="3">
    <source>
        <dbReference type="Pfam" id="PF05970"/>
    </source>
</evidence>
<evidence type="ECO:0000313" key="7">
    <source>
        <dbReference type="Proteomes" id="UP001408789"/>
    </source>
</evidence>
<dbReference type="Pfam" id="PF21530">
    <property type="entry name" value="Pif1_2B_dom"/>
    <property type="match status" value="1"/>
</dbReference>
<feature type="compositionally biased region" description="Polar residues" evidence="2">
    <location>
        <begin position="304"/>
        <end position="320"/>
    </location>
</feature>
<dbReference type="Proteomes" id="UP001408789">
    <property type="component" value="Unassembled WGS sequence"/>
</dbReference>
<dbReference type="EC" id="5.6.2.3" evidence="1"/>
<feature type="region of interest" description="Disordered" evidence="2">
    <location>
        <begin position="1"/>
        <end position="21"/>
    </location>
</feature>
<protein>
    <recommendedName>
        <fullName evidence="1">ATP-dependent DNA helicase</fullName>
        <ecNumber evidence="1">5.6.2.3</ecNumber>
    </recommendedName>
</protein>
<gene>
    <name evidence="6" type="ORF">SSX86_030817</name>
</gene>
<feature type="non-terminal residue" evidence="6">
    <location>
        <position position="1"/>
    </location>
</feature>
<proteinExistence type="inferred from homology"/>
<dbReference type="GO" id="GO:0005524">
    <property type="term" value="F:ATP binding"/>
    <property type="evidence" value="ECO:0007669"/>
    <property type="project" value="UniProtKB-KW"/>
</dbReference>
<feature type="region of interest" description="Disordered" evidence="2">
    <location>
        <begin position="303"/>
        <end position="324"/>
    </location>
</feature>
<dbReference type="Gene3D" id="3.40.50.300">
    <property type="entry name" value="P-loop containing nucleotide triphosphate hydrolases"/>
    <property type="match status" value="1"/>
</dbReference>
<dbReference type="SUPFAM" id="SSF52540">
    <property type="entry name" value="P-loop containing nucleoside triphosphate hydrolases"/>
    <property type="match status" value="2"/>
</dbReference>
<evidence type="ECO:0000256" key="1">
    <source>
        <dbReference type="RuleBase" id="RU363044"/>
    </source>
</evidence>
<keyword evidence="1" id="KW-0547">Nucleotide-binding</keyword>
<dbReference type="Pfam" id="PF14214">
    <property type="entry name" value="Helitron_like_N"/>
    <property type="match status" value="1"/>
</dbReference>
<dbReference type="EMBL" id="JBCNJP010002850">
    <property type="protein sequence ID" value="KAK9050213.1"/>
    <property type="molecule type" value="Genomic_DNA"/>
</dbReference>
<dbReference type="PANTHER" id="PTHR10492">
    <property type="match status" value="1"/>
</dbReference>
<dbReference type="CDD" id="cd18809">
    <property type="entry name" value="SF1_C_RecD"/>
    <property type="match status" value="1"/>
</dbReference>
<dbReference type="InterPro" id="IPR010285">
    <property type="entry name" value="DNA_helicase_pif1-like_DEAD"/>
</dbReference>
<dbReference type="Pfam" id="PF05970">
    <property type="entry name" value="PIF1"/>
    <property type="match status" value="1"/>
</dbReference>
<dbReference type="GO" id="GO:0006281">
    <property type="term" value="P:DNA repair"/>
    <property type="evidence" value="ECO:0007669"/>
    <property type="project" value="UniProtKB-KW"/>
</dbReference>
<keyword evidence="1" id="KW-0233">DNA recombination</keyword>
<comment type="cofactor">
    <cofactor evidence="1">
        <name>Mg(2+)</name>
        <dbReference type="ChEBI" id="CHEBI:18420"/>
    </cofactor>
</comment>
<comment type="catalytic activity">
    <reaction evidence="1">
        <text>ATP + H2O = ADP + phosphate + H(+)</text>
        <dbReference type="Rhea" id="RHEA:13065"/>
        <dbReference type="ChEBI" id="CHEBI:15377"/>
        <dbReference type="ChEBI" id="CHEBI:15378"/>
        <dbReference type="ChEBI" id="CHEBI:30616"/>
        <dbReference type="ChEBI" id="CHEBI:43474"/>
        <dbReference type="ChEBI" id="CHEBI:456216"/>
        <dbReference type="EC" id="5.6.2.3"/>
    </reaction>
</comment>
<keyword evidence="7" id="KW-1185">Reference proteome</keyword>
<keyword evidence="1" id="KW-0067">ATP-binding</keyword>
<dbReference type="GO" id="GO:0043139">
    <property type="term" value="F:5'-3' DNA helicase activity"/>
    <property type="evidence" value="ECO:0007669"/>
    <property type="project" value="UniProtKB-EC"/>
</dbReference>
<organism evidence="6 7">
    <name type="scientific">Deinandra increscens subsp. villosa</name>
    <dbReference type="NCBI Taxonomy" id="3103831"/>
    <lineage>
        <taxon>Eukaryota</taxon>
        <taxon>Viridiplantae</taxon>
        <taxon>Streptophyta</taxon>
        <taxon>Embryophyta</taxon>
        <taxon>Tracheophyta</taxon>
        <taxon>Spermatophyta</taxon>
        <taxon>Magnoliopsida</taxon>
        <taxon>eudicotyledons</taxon>
        <taxon>Gunneridae</taxon>
        <taxon>Pentapetalae</taxon>
        <taxon>asterids</taxon>
        <taxon>campanulids</taxon>
        <taxon>Asterales</taxon>
        <taxon>Asteraceae</taxon>
        <taxon>Asteroideae</taxon>
        <taxon>Heliantheae alliance</taxon>
        <taxon>Madieae</taxon>
        <taxon>Madiinae</taxon>
        <taxon>Deinandra</taxon>
    </lineage>
</organism>
<dbReference type="InterPro" id="IPR025476">
    <property type="entry name" value="Helitron_helicase-like"/>
</dbReference>
<keyword evidence="1" id="KW-0227">DNA damage</keyword>
<keyword evidence="1" id="KW-0378">Hydrolase</keyword>
<evidence type="ECO:0000259" key="5">
    <source>
        <dbReference type="Pfam" id="PF21530"/>
    </source>
</evidence>
<dbReference type="GO" id="GO:0016787">
    <property type="term" value="F:hydrolase activity"/>
    <property type="evidence" value="ECO:0007669"/>
    <property type="project" value="UniProtKB-KW"/>
</dbReference>
<sequence length="1791" mass="204032">MRSKENKGKNKVRIPEENERKAQRTLNLSSFTQLNKNIYVSPFLGISNNSIHYSNMPKQNRKYRKAVLDAKRGRIPQTSSTIETSMHASDKTYRSPLGDISNGKLLSFRCHAISTGTYTNPATQNRVKRKMIMAERKHNQLSSSNTHSTIPLPHKNYGRTSAHISFGCTSTPPSRYPLSDISNGRTFSPIHFGSTSTPHYMYPPIQLSNGRSSSPVSLVTTSTPPYKYPFTDISNGPTSFANAYLPTSTTPYSHISNDSRNDYLNSSKHNRQKRKMLMAERKKKKVQVSLHISSSSQVINPSSTVALNDNSNAPTSSLSVSRDAIRKGKRKVTDLSPIRMGDLTSDEEVDIHHDNEPTLYDFFSVKPFIETEYLDHGDQSTICDACQSKLWKDECVNSRKNSSGRSYSFCCGFGKVELPDLKQPEESYVNLFKSSDVKSRNFVKNIRRYNSMFSFTSMGGKIDKKINKGRGPFTFRLSGENYHRIGTLLPQQGETPKFSQLYIYDTENELSNRQSILCDSDRPSTSSTSQLELEIIQQLKHMLDSQNQLVKTYRMVRDIYEENPTVDLKLRLIGRRSQDGRKYNLPSASEVAALIIGDFEDNIEPRDIVVRTTAGSLQRISELHPSYLALQYPLLFPFGEDCYHVDILHRDVILDQANKRNKKCTMREYFCYRIQDRVNRFSLILNSRRLFQQFLVDAYTMIEAQRLWFVRNKQSTLRCTTYNQINDAQNLGDTDLSNKGQRVILPSSFTGGARYMLQNYLDAMSICKWYGYPDFFITMTCNPKWPEMTRYLADTSLRPEDKPNILSRLFKMKLDSLITDLKKNSILGRVQAVVYTVEFQKRGLPHAHICLFMHPDNKIPCVENVDPYISAEIPDKDEDPELYELVSEFMIHGPCGSHNMKSPCMNGKDCTKRFPKDYRDYTSVDTDGYPLYRRREGGPKVLKSGHDLDCRYVVPYNKVLLKRYQAHINTEWCNQGNSIKYLFKYINKGPDRASVKFVANDEHDSNGQPVDEVKAHFDCRYVSACEAAWRIQKFDVHYRTPSVFRLPFHLPGQQQVVFHEDDDMDEVMNKPSAASTKFSSWMECNKIYPEAKELTYVEFPTKFVWVLDRRSWQPRKQGFSLGRIHSVSPSLGELYFLRILLNKVKGPTSFEDIRTFNGVVHPTFRDACYARGLLDDDREYIEGIQEASFYGTGPYLRNLFVTMLLSNSLSRPEIVWENSWTHLSDGILKKQRLLLKSPALSYKDDQLKNLTLSEIEKVLHRHNSSLTNYPTMPFPDNFVIDSANNVLINEQLDYDTVVQESEYDRLYASLTDEQRSIFQEIMHAVDKDGGVFFVYGYGGTGKTFLWNTLSTAIRSKGQIVITVASSGIASLLLPGGRTAHSRFHIPLNLTEDSLCSMSRHSDISDLLQQTKLIIWDEAPMIHKHAFEALDKSLKDVLCTGNNIADKPLFGGKVVVFGGDFRQILPVLQGASNQDVVTSCLTSSYIWRECKVLRLTKNMRLLQGNDPSEIEETADFARWLLDIGEGKVGGDNDGESDINIPYDLLIDDSSDPVSDLIEFVYPSLLDNFGDRDFWSERAVLAPTNEVVDDINNRLLSLVPGEEHEYLSSDSVCQDEMVGDSFDRNLYSPDVLNSLHISGIPNHRLVLKVGVPVMLLRNIDQRNGLCNGTRLQIVALGRHVIEAVIISGSNIGFRTFIPRLSLVPTDKKIAFRFQRRQFPISVCFAMTINKSQGQSLSRVGLYLKAPVFSHGQLYVALSRVKSKKGLKILILDEDGRPTNVTKNIVYKSLFSNL</sequence>
<keyword evidence="1" id="KW-0347">Helicase</keyword>
<accession>A0AAP0CB43</accession>
<feature type="domain" description="DNA helicase Pif1-like 2B" evidence="5">
    <location>
        <begin position="1629"/>
        <end position="1674"/>
    </location>
</feature>
<dbReference type="PANTHER" id="PTHR10492:SF74">
    <property type="entry name" value="ATP-DEPENDENT DNA HELICASE"/>
    <property type="match status" value="1"/>
</dbReference>
<reference evidence="6 7" key="1">
    <citation type="submission" date="2024-04" db="EMBL/GenBank/DDBJ databases">
        <title>The reference genome of an endangered Asteraceae, Deinandra increscens subsp. villosa, native to the Central Coast of California.</title>
        <authorList>
            <person name="Guilliams M."/>
            <person name="Hasenstab-Lehman K."/>
            <person name="Meyer R."/>
            <person name="Mcevoy S."/>
        </authorList>
    </citation>
    <scope>NUCLEOTIDE SEQUENCE [LARGE SCALE GENOMIC DNA]</scope>
    <source>
        <tissue evidence="6">Leaf</tissue>
    </source>
</reference>
<dbReference type="InterPro" id="IPR027417">
    <property type="entry name" value="P-loop_NTPase"/>
</dbReference>
<comment type="similarity">
    <text evidence="1">Belongs to the helicase family.</text>
</comment>